<evidence type="ECO:0000313" key="6">
    <source>
        <dbReference type="EMBL" id="MBD2865588.1"/>
    </source>
</evidence>
<evidence type="ECO:0000313" key="7">
    <source>
        <dbReference type="Proteomes" id="UP000639396"/>
    </source>
</evidence>
<sequence>MNIQIKNLSKKYGNHHALSQLNLSIGSGMFGLLGPNGTGKTTLMKILATLQAPSSGEVRFGELLLGKDDHEIRKVVGYLPQHFGLYERLTGEEFLDYIAILKGIRHPVHRKKQIDAVLEEVNLADKRKFKIRTYSGGMRQRVGIAQALLGNPQIIITDEPTVGLDPEERIRFRNMLGELSVDRIVLLSTHIVGDIETSCTELAIMHAGNVLFQGQPETLLDRMEGKVWTTIVNKQESAEIRSKKNFLSQRTVQNGYELRVLSDETPIGQAVLASPNLEDAYMALIGGHSIE</sequence>
<dbReference type="PANTHER" id="PTHR43335">
    <property type="entry name" value="ABC TRANSPORTER, ATP-BINDING PROTEIN"/>
    <property type="match status" value="1"/>
</dbReference>
<dbReference type="SMART" id="SM00382">
    <property type="entry name" value="AAA"/>
    <property type="match status" value="1"/>
</dbReference>
<dbReference type="Gene3D" id="3.40.50.300">
    <property type="entry name" value="P-loop containing nucleotide triphosphate hydrolases"/>
    <property type="match status" value="1"/>
</dbReference>
<protein>
    <submittedName>
        <fullName evidence="6">ABC transporter ATP-binding protein</fullName>
    </submittedName>
</protein>
<accession>A0A927CCL4</accession>
<dbReference type="PROSITE" id="PS50893">
    <property type="entry name" value="ABC_TRANSPORTER_2"/>
    <property type="match status" value="1"/>
</dbReference>
<dbReference type="InterPro" id="IPR003439">
    <property type="entry name" value="ABC_transporter-like_ATP-bd"/>
</dbReference>
<dbReference type="CDD" id="cd03264">
    <property type="entry name" value="ABC_drug_resistance_like"/>
    <property type="match status" value="1"/>
</dbReference>
<evidence type="ECO:0000256" key="2">
    <source>
        <dbReference type="ARBA" id="ARBA00022448"/>
    </source>
</evidence>
<dbReference type="GO" id="GO:0005524">
    <property type="term" value="F:ATP binding"/>
    <property type="evidence" value="ECO:0007669"/>
    <property type="project" value="UniProtKB-KW"/>
</dbReference>
<dbReference type="SUPFAM" id="SSF52540">
    <property type="entry name" value="P-loop containing nucleoside triphosphate hydrolases"/>
    <property type="match status" value="1"/>
</dbReference>
<comment type="caution">
    <text evidence="6">The sequence shown here is derived from an EMBL/GenBank/DDBJ whole genome shotgun (WGS) entry which is preliminary data.</text>
</comment>
<gene>
    <name evidence="6" type="ORF">IDH45_26755</name>
</gene>
<evidence type="ECO:0000256" key="3">
    <source>
        <dbReference type="ARBA" id="ARBA00022741"/>
    </source>
</evidence>
<dbReference type="GO" id="GO:0016887">
    <property type="term" value="F:ATP hydrolysis activity"/>
    <property type="evidence" value="ECO:0007669"/>
    <property type="project" value="InterPro"/>
</dbReference>
<keyword evidence="7" id="KW-1185">Reference proteome</keyword>
<dbReference type="InterPro" id="IPR017871">
    <property type="entry name" value="ABC_transporter-like_CS"/>
</dbReference>
<evidence type="ECO:0000256" key="4">
    <source>
        <dbReference type="ARBA" id="ARBA00022840"/>
    </source>
</evidence>
<evidence type="ECO:0000256" key="1">
    <source>
        <dbReference type="ARBA" id="ARBA00005417"/>
    </source>
</evidence>
<dbReference type="PROSITE" id="PS00211">
    <property type="entry name" value="ABC_TRANSPORTER_1"/>
    <property type="match status" value="1"/>
</dbReference>
<evidence type="ECO:0000259" key="5">
    <source>
        <dbReference type="PROSITE" id="PS50893"/>
    </source>
</evidence>
<proteinExistence type="inferred from homology"/>
<dbReference type="RefSeq" id="WP_190931210.1">
    <property type="nucleotide sequence ID" value="NZ_JACXJA010000044.1"/>
</dbReference>
<dbReference type="InterPro" id="IPR027417">
    <property type="entry name" value="P-loop_NTPase"/>
</dbReference>
<reference evidence="6" key="1">
    <citation type="submission" date="2020-09" db="EMBL/GenBank/DDBJ databases">
        <title>A novel bacterium of genus Paenibacillus, isolated from South China Sea.</title>
        <authorList>
            <person name="Huang H."/>
            <person name="Mo K."/>
            <person name="Hu Y."/>
        </authorList>
    </citation>
    <scope>NUCLEOTIDE SEQUENCE</scope>
    <source>
        <strain evidence="6">IB182363</strain>
    </source>
</reference>
<dbReference type="Proteomes" id="UP000639396">
    <property type="component" value="Unassembled WGS sequence"/>
</dbReference>
<comment type="similarity">
    <text evidence="1">Belongs to the ABC transporter superfamily.</text>
</comment>
<keyword evidence="2" id="KW-0813">Transport</keyword>
<keyword evidence="3" id="KW-0547">Nucleotide-binding</keyword>
<name>A0A927CCL4_9BACL</name>
<organism evidence="6 7">
    <name type="scientific">Paenibacillus oceani</name>
    <dbReference type="NCBI Taxonomy" id="2772510"/>
    <lineage>
        <taxon>Bacteria</taxon>
        <taxon>Bacillati</taxon>
        <taxon>Bacillota</taxon>
        <taxon>Bacilli</taxon>
        <taxon>Bacillales</taxon>
        <taxon>Paenibacillaceae</taxon>
        <taxon>Paenibacillus</taxon>
    </lineage>
</organism>
<dbReference type="Pfam" id="PF00005">
    <property type="entry name" value="ABC_tran"/>
    <property type="match status" value="1"/>
</dbReference>
<dbReference type="PANTHER" id="PTHR43335:SF2">
    <property type="entry name" value="ABC TRANSPORTER, ATP-BINDING PROTEIN"/>
    <property type="match status" value="1"/>
</dbReference>
<feature type="domain" description="ABC transporter" evidence="5">
    <location>
        <begin position="3"/>
        <end position="232"/>
    </location>
</feature>
<keyword evidence="4 6" id="KW-0067">ATP-binding</keyword>
<dbReference type="EMBL" id="JACXJA010000044">
    <property type="protein sequence ID" value="MBD2865588.1"/>
    <property type="molecule type" value="Genomic_DNA"/>
</dbReference>
<dbReference type="AlphaFoldDB" id="A0A927CCL4"/>
<dbReference type="InterPro" id="IPR003593">
    <property type="entry name" value="AAA+_ATPase"/>
</dbReference>